<evidence type="ECO:0000256" key="5">
    <source>
        <dbReference type="ARBA" id="ARBA00022989"/>
    </source>
</evidence>
<dbReference type="Pfam" id="PF13853">
    <property type="entry name" value="7tm_4"/>
    <property type="match status" value="1"/>
</dbReference>
<evidence type="ECO:0000259" key="12">
    <source>
        <dbReference type="PROSITE" id="PS50262"/>
    </source>
</evidence>
<keyword evidence="3 10" id="KW-0812">Transmembrane</keyword>
<dbReference type="InterPro" id="IPR000276">
    <property type="entry name" value="GPCR_Rhodpsn"/>
</dbReference>
<dbReference type="InterPro" id="IPR000725">
    <property type="entry name" value="Olfact_rcpt"/>
</dbReference>
<keyword evidence="8 10" id="KW-0675">Receptor</keyword>
<sequence length="328" mass="37580">MSLTSISRAIILEPFNNQSNTVEFVIWGFSSSPQLQLLLFIAFLLIYLLTIFGNFTIITLIFADSRLQKPMYCFLFNMSFLDFSYSTVTAPYLLYRFVTGNKKLSFMKCMVQLYFFNSFASTEYLLLTTMAYDRYVAICDPLFYPQTMNRRTCFCLAGSAWSAGFLAAVPVTALTSKLSFCMSTVINHYFCDVASLLKLACDDTLPVEITMFSQGVVLLFSCFLLTVMSYVYIISAILKIRSTEGRLKAFSTCGSHLTVVILFYLLVVCVYMKPSSTYSLDEEKFLSVFYVNIIPMLNPFIYSLRNKDVKDAFKNMYEKTLQNKNRKI</sequence>
<proteinExistence type="inferred from homology"/>
<evidence type="ECO:0000256" key="6">
    <source>
        <dbReference type="ARBA" id="ARBA00023040"/>
    </source>
</evidence>
<evidence type="ECO:0000256" key="7">
    <source>
        <dbReference type="ARBA" id="ARBA00023136"/>
    </source>
</evidence>
<dbReference type="PRINTS" id="PR00237">
    <property type="entry name" value="GPCRRHODOPSN"/>
</dbReference>
<evidence type="ECO:0000256" key="1">
    <source>
        <dbReference type="ARBA" id="ARBA00004651"/>
    </source>
</evidence>
<gene>
    <name evidence="13" type="ORF">SPARVUS_LOCUS13746265</name>
</gene>
<feature type="transmembrane region" description="Helical" evidence="11">
    <location>
        <begin position="153"/>
        <end position="173"/>
    </location>
</feature>
<evidence type="ECO:0000256" key="11">
    <source>
        <dbReference type="RuleBase" id="RU363047"/>
    </source>
</evidence>
<keyword evidence="7 11" id="KW-0472">Membrane</keyword>
<dbReference type="PRINTS" id="PR00245">
    <property type="entry name" value="OLFACTORYR"/>
</dbReference>
<dbReference type="CDD" id="cd13954">
    <property type="entry name" value="7tmA_OR"/>
    <property type="match status" value="1"/>
</dbReference>
<evidence type="ECO:0000256" key="4">
    <source>
        <dbReference type="ARBA" id="ARBA00022725"/>
    </source>
</evidence>
<dbReference type="Gene3D" id="1.20.1070.10">
    <property type="entry name" value="Rhodopsin 7-helix transmembrane proteins"/>
    <property type="match status" value="1"/>
</dbReference>
<keyword evidence="9 10" id="KW-0807">Transducer</keyword>
<keyword evidence="4 11" id="KW-0552">Olfaction</keyword>
<evidence type="ECO:0000256" key="8">
    <source>
        <dbReference type="ARBA" id="ARBA00023170"/>
    </source>
</evidence>
<evidence type="ECO:0000256" key="9">
    <source>
        <dbReference type="ARBA" id="ARBA00023224"/>
    </source>
</evidence>
<dbReference type="InterPro" id="IPR017452">
    <property type="entry name" value="GPCR_Rhodpsn_7TM"/>
</dbReference>
<feature type="domain" description="G-protein coupled receptors family 1 profile" evidence="12">
    <location>
        <begin position="53"/>
        <end position="302"/>
    </location>
</feature>
<feature type="transmembrane region" description="Helical" evidence="11">
    <location>
        <begin position="114"/>
        <end position="132"/>
    </location>
</feature>
<evidence type="ECO:0000313" key="13">
    <source>
        <dbReference type="EMBL" id="CAI9606266.1"/>
    </source>
</evidence>
<dbReference type="SUPFAM" id="SSF81321">
    <property type="entry name" value="Family A G protein-coupled receptor-like"/>
    <property type="match status" value="1"/>
</dbReference>
<comment type="caution">
    <text evidence="13">The sequence shown here is derived from an EMBL/GenBank/DDBJ whole genome shotgun (WGS) entry which is preliminary data.</text>
</comment>
<dbReference type="PROSITE" id="PS50262">
    <property type="entry name" value="G_PROTEIN_RECEP_F1_2"/>
    <property type="match status" value="1"/>
</dbReference>
<keyword evidence="2 11" id="KW-1003">Cell membrane</keyword>
<reference evidence="13" key="1">
    <citation type="submission" date="2023-05" db="EMBL/GenBank/DDBJ databases">
        <authorList>
            <person name="Stuckert A."/>
        </authorList>
    </citation>
    <scope>NUCLEOTIDE SEQUENCE</scope>
</reference>
<protein>
    <recommendedName>
        <fullName evidence="11">Olfactory receptor</fullName>
    </recommendedName>
</protein>
<feature type="transmembrane region" description="Helical" evidence="11">
    <location>
        <begin position="37"/>
        <end position="62"/>
    </location>
</feature>
<evidence type="ECO:0000313" key="14">
    <source>
        <dbReference type="Proteomes" id="UP001162483"/>
    </source>
</evidence>
<evidence type="ECO:0000256" key="2">
    <source>
        <dbReference type="ARBA" id="ARBA00022475"/>
    </source>
</evidence>
<comment type="subcellular location">
    <subcellularLocation>
        <location evidence="1 11">Cell membrane</location>
        <topology evidence="1 11">Multi-pass membrane protein</topology>
    </subcellularLocation>
</comment>
<feature type="transmembrane region" description="Helical" evidence="11">
    <location>
        <begin position="285"/>
        <end position="304"/>
    </location>
</feature>
<keyword evidence="6 10" id="KW-0297">G-protein coupled receptor</keyword>
<evidence type="ECO:0000256" key="3">
    <source>
        <dbReference type="ARBA" id="ARBA00022692"/>
    </source>
</evidence>
<keyword evidence="11" id="KW-0716">Sensory transduction</keyword>
<dbReference type="EMBL" id="CATNWA010018256">
    <property type="protein sequence ID" value="CAI9606266.1"/>
    <property type="molecule type" value="Genomic_DNA"/>
</dbReference>
<name>A0ABN9GA37_9NEOB</name>
<organism evidence="13 14">
    <name type="scientific">Staurois parvus</name>
    <dbReference type="NCBI Taxonomy" id="386267"/>
    <lineage>
        <taxon>Eukaryota</taxon>
        <taxon>Metazoa</taxon>
        <taxon>Chordata</taxon>
        <taxon>Craniata</taxon>
        <taxon>Vertebrata</taxon>
        <taxon>Euteleostomi</taxon>
        <taxon>Amphibia</taxon>
        <taxon>Batrachia</taxon>
        <taxon>Anura</taxon>
        <taxon>Neobatrachia</taxon>
        <taxon>Ranoidea</taxon>
        <taxon>Ranidae</taxon>
        <taxon>Staurois</taxon>
    </lineage>
</organism>
<feature type="transmembrane region" description="Helical" evidence="11">
    <location>
        <begin position="216"/>
        <end position="238"/>
    </location>
</feature>
<dbReference type="InterPro" id="IPR050516">
    <property type="entry name" value="Olfactory_GPCR"/>
</dbReference>
<keyword evidence="14" id="KW-1185">Reference proteome</keyword>
<feature type="transmembrane region" description="Helical" evidence="11">
    <location>
        <begin position="74"/>
        <end position="94"/>
    </location>
</feature>
<dbReference type="Proteomes" id="UP001162483">
    <property type="component" value="Unassembled WGS sequence"/>
</dbReference>
<dbReference type="PROSITE" id="PS00237">
    <property type="entry name" value="G_PROTEIN_RECEP_F1_1"/>
    <property type="match status" value="1"/>
</dbReference>
<accession>A0ABN9GA37</accession>
<comment type="similarity">
    <text evidence="10">Belongs to the G-protein coupled receptor 1 family.</text>
</comment>
<feature type="transmembrane region" description="Helical" evidence="11">
    <location>
        <begin position="250"/>
        <end position="273"/>
    </location>
</feature>
<dbReference type="PANTHER" id="PTHR26452">
    <property type="entry name" value="OLFACTORY RECEPTOR"/>
    <property type="match status" value="1"/>
</dbReference>
<evidence type="ECO:0000256" key="10">
    <source>
        <dbReference type="RuleBase" id="RU000688"/>
    </source>
</evidence>
<keyword evidence="5 11" id="KW-1133">Transmembrane helix</keyword>